<keyword evidence="3 5" id="KW-0863">Zinc-finger</keyword>
<sequence length="791" mass="90109">MTENNAGGANYTQPSPASRVIEPLAISENVVLANMEEVLIKQEVCPEVKQEDGEEPMEACDALYFYHNASEISQRREKSTQTIRTVNKRHKAIQVGLPSLRWWNWSSGHDSPALQNDQSPGEVTDAIQLCQASLINSDDEVIFNVDIESSKNSAQDSRQRRSRRQAQKISMKEVALEYVCRLCEEKSYTKLVKIFGTQGKQLKLADKIHFHLPVKVKENDELPLGICLYCVESLKVCDDMYQKSLSTDSHLRKIFNLKEDSNLINNSNVNLNTCPRNNKKSSRSVSTDNSKDTAAQSAVDMGENSQDTGPNKNNDKKVANPQVSIDTDDCQAESQGSDSSDDDRNDNADTKDISGNVEEDDEEDSSADSDNDDDDDDDEDEDEDEEEEEEEENSDQDDDEDGNNEDNCRRRHQLFCYVCQNFFPGKRALLKHRDGHTGEERGRKCLVCEEDLPDEETYFHHIDLHGGYPCMTCGKILKCKTGLRRHIERHTMPRVFCEVCGKAISSVYKLKYHMASHTEERPFACSKCDLKFKTKATLRQHSLTHSTQPSHICDICGQGYKRASHLKLHLALHQKGSVVPFKIFCDMCDQKFKHDWLLFRHKMAAHDLQPTEEDKKRFYFLFRGPPGRSDGTLCPVCGEDLLTKDLLKSHMKSHGIVNSTVEDRVCHENKHQGLRPHKCPHCGKTFERATTLIQHKLIHKAEKKFECKECPYKTHRRAALLVHQRVHSNERPYVCKECGKTYKYSTDLSGHMAIHTGIITQKRKRPKLKRDSNAVASSAESEPTDLIFLQL</sequence>
<dbReference type="Pfam" id="PF00096">
    <property type="entry name" value="zf-C2H2"/>
    <property type="match status" value="4"/>
</dbReference>
<evidence type="ECO:0000256" key="1">
    <source>
        <dbReference type="ARBA" id="ARBA00022723"/>
    </source>
</evidence>
<dbReference type="PROSITE" id="PS51915">
    <property type="entry name" value="ZAD"/>
    <property type="match status" value="1"/>
</dbReference>
<dbReference type="EMBL" id="JAHWGI010000100">
    <property type="protein sequence ID" value="KAK3909406.1"/>
    <property type="molecule type" value="Genomic_DNA"/>
</dbReference>
<dbReference type="FunFam" id="3.30.160.60:FF:000688">
    <property type="entry name" value="zinc finger protein 197 isoform X1"/>
    <property type="match status" value="1"/>
</dbReference>
<dbReference type="Gene3D" id="3.40.1800.20">
    <property type="match status" value="1"/>
</dbReference>
<feature type="domain" description="C2H2-type" evidence="8">
    <location>
        <begin position="495"/>
        <end position="522"/>
    </location>
</feature>
<dbReference type="SMART" id="SM00355">
    <property type="entry name" value="ZnF_C2H2"/>
    <property type="match status" value="11"/>
</dbReference>
<evidence type="ECO:0000256" key="6">
    <source>
        <dbReference type="PROSITE-ProRule" id="PRU01263"/>
    </source>
</evidence>
<dbReference type="SUPFAM" id="SSF57667">
    <property type="entry name" value="beta-beta-alpha zinc fingers"/>
    <property type="match status" value="5"/>
</dbReference>
<evidence type="ECO:0000256" key="2">
    <source>
        <dbReference type="ARBA" id="ARBA00022737"/>
    </source>
</evidence>
<keyword evidence="4 6" id="KW-0862">Zinc</keyword>
<evidence type="ECO:0000256" key="5">
    <source>
        <dbReference type="PROSITE-ProRule" id="PRU00042"/>
    </source>
</evidence>
<evidence type="ECO:0000256" key="4">
    <source>
        <dbReference type="ARBA" id="ARBA00022833"/>
    </source>
</evidence>
<dbReference type="Gene3D" id="3.30.160.60">
    <property type="entry name" value="Classic Zinc Finger"/>
    <property type="match status" value="7"/>
</dbReference>
<feature type="domain" description="C2H2-type" evidence="8">
    <location>
        <begin position="733"/>
        <end position="757"/>
    </location>
</feature>
<feature type="domain" description="C2H2-type" evidence="8">
    <location>
        <begin position="677"/>
        <end position="704"/>
    </location>
</feature>
<feature type="binding site" evidence="6">
    <location>
        <position position="180"/>
    </location>
    <ligand>
        <name>Zn(2+)</name>
        <dbReference type="ChEBI" id="CHEBI:29105"/>
    </ligand>
</feature>
<evidence type="ECO:0000313" key="11">
    <source>
        <dbReference type="Proteomes" id="UP001219518"/>
    </source>
</evidence>
<feature type="domain" description="C2H2-type" evidence="8">
    <location>
        <begin position="414"/>
        <end position="441"/>
    </location>
</feature>
<name>A0AAE1GV91_9NEOP</name>
<dbReference type="GO" id="GO:0000977">
    <property type="term" value="F:RNA polymerase II transcription regulatory region sequence-specific DNA binding"/>
    <property type="evidence" value="ECO:0007669"/>
    <property type="project" value="TreeGrafter"/>
</dbReference>
<feature type="binding site" evidence="6">
    <location>
        <position position="230"/>
    </location>
    <ligand>
        <name>Zn(2+)</name>
        <dbReference type="ChEBI" id="CHEBI:29105"/>
    </ligand>
</feature>
<accession>A0AAE1GV91</accession>
<dbReference type="SUPFAM" id="SSF57716">
    <property type="entry name" value="Glucocorticoid receptor-like (DNA-binding domain)"/>
    <property type="match status" value="1"/>
</dbReference>
<dbReference type="InterPro" id="IPR012934">
    <property type="entry name" value="Znf_AD"/>
</dbReference>
<dbReference type="GO" id="GO:0005634">
    <property type="term" value="C:nucleus"/>
    <property type="evidence" value="ECO:0007669"/>
    <property type="project" value="InterPro"/>
</dbReference>
<evidence type="ECO:0000259" key="8">
    <source>
        <dbReference type="PROSITE" id="PS50157"/>
    </source>
</evidence>
<evidence type="ECO:0000256" key="7">
    <source>
        <dbReference type="SAM" id="MobiDB-lite"/>
    </source>
</evidence>
<dbReference type="GO" id="GO:0000981">
    <property type="term" value="F:DNA-binding transcription factor activity, RNA polymerase II-specific"/>
    <property type="evidence" value="ECO:0007669"/>
    <property type="project" value="TreeGrafter"/>
</dbReference>
<protein>
    <submittedName>
        <fullName evidence="10">Zinc finger protein 304</fullName>
    </submittedName>
</protein>
<feature type="compositionally biased region" description="Acidic residues" evidence="7">
    <location>
        <begin position="357"/>
        <end position="404"/>
    </location>
</feature>
<reference evidence="10" key="2">
    <citation type="journal article" date="2023" name="BMC Genomics">
        <title>Pest status, molecular evolution, and epigenetic factors derived from the genome assembly of Frankliniella fusca, a thysanopteran phytovirus vector.</title>
        <authorList>
            <person name="Catto M.A."/>
            <person name="Labadie P.E."/>
            <person name="Jacobson A.L."/>
            <person name="Kennedy G.G."/>
            <person name="Srinivasan R."/>
            <person name="Hunt B.G."/>
        </authorList>
    </citation>
    <scope>NUCLEOTIDE SEQUENCE</scope>
    <source>
        <strain evidence="10">PL_HMW_Pooled</strain>
    </source>
</reference>
<dbReference type="PANTHER" id="PTHR24379:SF121">
    <property type="entry name" value="C2H2-TYPE DOMAIN-CONTAINING PROTEIN"/>
    <property type="match status" value="1"/>
</dbReference>
<reference evidence="10" key="1">
    <citation type="submission" date="2021-07" db="EMBL/GenBank/DDBJ databases">
        <authorList>
            <person name="Catto M.A."/>
            <person name="Jacobson A."/>
            <person name="Kennedy G."/>
            <person name="Labadie P."/>
            <person name="Hunt B.G."/>
            <person name="Srinivasan R."/>
        </authorList>
    </citation>
    <scope>NUCLEOTIDE SEQUENCE</scope>
    <source>
        <strain evidence="10">PL_HMW_Pooled</strain>
        <tissue evidence="10">Head</tissue>
    </source>
</reference>
<feature type="region of interest" description="Disordered" evidence="7">
    <location>
        <begin position="266"/>
        <end position="405"/>
    </location>
</feature>
<organism evidence="10 11">
    <name type="scientific">Frankliniella fusca</name>
    <dbReference type="NCBI Taxonomy" id="407009"/>
    <lineage>
        <taxon>Eukaryota</taxon>
        <taxon>Metazoa</taxon>
        <taxon>Ecdysozoa</taxon>
        <taxon>Arthropoda</taxon>
        <taxon>Hexapoda</taxon>
        <taxon>Insecta</taxon>
        <taxon>Pterygota</taxon>
        <taxon>Neoptera</taxon>
        <taxon>Paraneoptera</taxon>
        <taxon>Thysanoptera</taxon>
        <taxon>Terebrantia</taxon>
        <taxon>Thripoidea</taxon>
        <taxon>Thripidae</taxon>
        <taxon>Frankliniella</taxon>
    </lineage>
</organism>
<comment type="caution">
    <text evidence="10">The sequence shown here is derived from an EMBL/GenBank/DDBJ whole genome shotgun (WGS) entry which is preliminary data.</text>
</comment>
<feature type="compositionally biased region" description="Polar residues" evidence="7">
    <location>
        <begin position="283"/>
        <end position="296"/>
    </location>
</feature>
<dbReference type="PANTHER" id="PTHR24379">
    <property type="entry name" value="KRAB AND ZINC FINGER DOMAIN-CONTAINING"/>
    <property type="match status" value="1"/>
</dbReference>
<evidence type="ECO:0000256" key="3">
    <source>
        <dbReference type="ARBA" id="ARBA00022771"/>
    </source>
</evidence>
<gene>
    <name evidence="10" type="ORF">KUF71_019461</name>
</gene>
<dbReference type="Proteomes" id="UP001219518">
    <property type="component" value="Unassembled WGS sequence"/>
</dbReference>
<feature type="compositionally biased region" description="Polar residues" evidence="7">
    <location>
        <begin position="303"/>
        <end position="312"/>
    </location>
</feature>
<feature type="domain" description="C2H2-type" evidence="8">
    <location>
        <begin position="468"/>
        <end position="495"/>
    </location>
</feature>
<dbReference type="PROSITE" id="PS50157">
    <property type="entry name" value="ZINC_FINGER_C2H2_2"/>
    <property type="match status" value="8"/>
</dbReference>
<feature type="domain" description="C2H2-type" evidence="8">
    <location>
        <begin position="523"/>
        <end position="550"/>
    </location>
</feature>
<feature type="domain" description="C2H2-type" evidence="8">
    <location>
        <begin position="551"/>
        <end position="573"/>
    </location>
</feature>
<keyword evidence="11" id="KW-1185">Reference proteome</keyword>
<dbReference type="InterPro" id="IPR036236">
    <property type="entry name" value="Znf_C2H2_sf"/>
</dbReference>
<feature type="domain" description="C2H2-type" evidence="8">
    <location>
        <begin position="705"/>
        <end position="732"/>
    </location>
</feature>
<keyword evidence="2" id="KW-0677">Repeat</keyword>
<dbReference type="FunFam" id="3.30.160.60:FF:002343">
    <property type="entry name" value="Zinc finger protein 33A"/>
    <property type="match status" value="1"/>
</dbReference>
<dbReference type="GO" id="GO:0008270">
    <property type="term" value="F:zinc ion binding"/>
    <property type="evidence" value="ECO:0007669"/>
    <property type="project" value="UniProtKB-UniRule"/>
</dbReference>
<dbReference type="Pfam" id="PF07776">
    <property type="entry name" value="zf-AD"/>
    <property type="match status" value="1"/>
</dbReference>
<keyword evidence="1 6" id="KW-0479">Metal-binding</keyword>
<feature type="domain" description="ZAD" evidence="9">
    <location>
        <begin position="178"/>
        <end position="254"/>
    </location>
</feature>
<feature type="binding site" evidence="6">
    <location>
        <position position="183"/>
    </location>
    <ligand>
        <name>Zn(2+)</name>
        <dbReference type="ChEBI" id="CHEBI:29105"/>
    </ligand>
</feature>
<evidence type="ECO:0000259" key="9">
    <source>
        <dbReference type="PROSITE" id="PS51915"/>
    </source>
</evidence>
<dbReference type="GO" id="GO:0030674">
    <property type="term" value="F:protein-macromolecule adaptor activity"/>
    <property type="evidence" value="ECO:0007669"/>
    <property type="project" value="UniProtKB-ARBA"/>
</dbReference>
<dbReference type="InterPro" id="IPR013087">
    <property type="entry name" value="Znf_C2H2_type"/>
</dbReference>
<dbReference type="SMART" id="SM00868">
    <property type="entry name" value="zf-AD"/>
    <property type="match status" value="1"/>
</dbReference>
<feature type="binding site" evidence="6">
    <location>
        <position position="227"/>
    </location>
    <ligand>
        <name>Zn(2+)</name>
        <dbReference type="ChEBI" id="CHEBI:29105"/>
    </ligand>
</feature>
<dbReference type="PROSITE" id="PS00028">
    <property type="entry name" value="ZINC_FINGER_C2H2_1"/>
    <property type="match status" value="9"/>
</dbReference>
<proteinExistence type="predicted"/>
<dbReference type="AlphaFoldDB" id="A0AAE1GV91"/>
<evidence type="ECO:0000313" key="10">
    <source>
        <dbReference type="EMBL" id="KAK3909406.1"/>
    </source>
</evidence>